<evidence type="ECO:0008006" key="2">
    <source>
        <dbReference type="Google" id="ProtNLM"/>
    </source>
</evidence>
<accession>T1BP57</accession>
<proteinExistence type="predicted"/>
<evidence type="ECO:0000313" key="1">
    <source>
        <dbReference type="EMBL" id="EQD71607.1"/>
    </source>
</evidence>
<reference evidence="1" key="2">
    <citation type="journal article" date="2014" name="ISME J.">
        <title>Microbial stratification in low pH oxic and suboxic macroscopic growths along an acid mine drainage.</title>
        <authorList>
            <person name="Mendez-Garcia C."/>
            <person name="Mesa V."/>
            <person name="Sprenger R.R."/>
            <person name="Richter M."/>
            <person name="Diez M.S."/>
            <person name="Solano J."/>
            <person name="Bargiela R."/>
            <person name="Golyshina O.V."/>
            <person name="Manteca A."/>
            <person name="Ramos J.L."/>
            <person name="Gallego J.R."/>
            <person name="Llorente I."/>
            <person name="Martins Dos Santos V.A."/>
            <person name="Jensen O.N."/>
            <person name="Pelaez A.I."/>
            <person name="Sanchez J."/>
            <person name="Ferrer M."/>
        </authorList>
    </citation>
    <scope>NUCLEOTIDE SEQUENCE</scope>
</reference>
<dbReference type="AlphaFoldDB" id="T1BP57"/>
<organism evidence="1">
    <name type="scientific">mine drainage metagenome</name>
    <dbReference type="NCBI Taxonomy" id="410659"/>
    <lineage>
        <taxon>unclassified sequences</taxon>
        <taxon>metagenomes</taxon>
        <taxon>ecological metagenomes</taxon>
    </lineage>
</organism>
<name>T1BP57_9ZZZZ</name>
<dbReference type="Pfam" id="PF15887">
    <property type="entry name" value="Peptidase_Mx"/>
    <property type="match status" value="1"/>
</dbReference>
<comment type="caution">
    <text evidence="1">The sequence shown here is derived from an EMBL/GenBank/DDBJ whole genome shotgun (WGS) entry which is preliminary data.</text>
</comment>
<dbReference type="InterPro" id="IPR031321">
    <property type="entry name" value="UCP012641"/>
</dbReference>
<reference evidence="1" key="1">
    <citation type="submission" date="2013-08" db="EMBL/GenBank/DDBJ databases">
        <authorList>
            <person name="Mendez C."/>
            <person name="Richter M."/>
            <person name="Ferrer M."/>
            <person name="Sanchez J."/>
        </authorList>
    </citation>
    <scope>NUCLEOTIDE SEQUENCE</scope>
</reference>
<gene>
    <name evidence="1" type="ORF">B1A_05712</name>
</gene>
<protein>
    <recommendedName>
        <fullName evidence="2">Zinc-binding metallo-peptidase</fullName>
    </recommendedName>
</protein>
<dbReference type="Gene3D" id="3.40.390.70">
    <property type="match status" value="1"/>
</dbReference>
<dbReference type="EMBL" id="AUZX01004169">
    <property type="protein sequence ID" value="EQD71607.1"/>
    <property type="molecule type" value="Genomic_DNA"/>
</dbReference>
<sequence>MTRAARSSPPSPRPARKAWSRLSDDELLTLRFCDLGLEVRGSPIERSVRRLYSELRARGIRCQPHVWLSEEWFTPDGVPGIAVPFYLAHPRLTRLERRLMTQAEGGTSRSFMRILRHEAGHAIDNAYRLRRRKCWREVFGPASQRYPLRYRARPASRRYVHHLGDWYAQAHPTEDFAETFAVWLTPRSAWRTRYADWPAMRKLLLVDQLMTEVRDRAPPVRNRARIEPLETNRRTLGEHYRRKLAHYGQYRRSTIDVLLQWLFSAERPRRDALRVATLLRANRRGLIERVSRERGLTRYSVREIVRAMIDRSDALQLYIRGDRRDAVHVARWMLERLASLYSQGETPHMPL</sequence>